<proteinExistence type="inferred from homology"/>
<dbReference type="EMBL" id="BQKI01000085">
    <property type="protein sequence ID" value="GJN33912.1"/>
    <property type="molecule type" value="Genomic_DNA"/>
</dbReference>
<evidence type="ECO:0000256" key="3">
    <source>
        <dbReference type="PROSITE-ProRule" id="PRU01131"/>
    </source>
</evidence>
<dbReference type="GO" id="GO:0046872">
    <property type="term" value="F:metal ion binding"/>
    <property type="evidence" value="ECO:0007669"/>
    <property type="project" value="UniProtKB-KW"/>
</dbReference>
<protein>
    <recommendedName>
        <fullName evidence="4">FLZ-type domain-containing protein</fullName>
    </recommendedName>
</protein>
<reference evidence="5" key="1">
    <citation type="journal article" date="2018" name="DNA Res.">
        <title>Multiple hybrid de novo genome assembly of finger millet, an orphan allotetraploid crop.</title>
        <authorList>
            <person name="Hatakeyama M."/>
            <person name="Aluri S."/>
            <person name="Balachadran M.T."/>
            <person name="Sivarajan S.R."/>
            <person name="Patrignani A."/>
            <person name="Gruter S."/>
            <person name="Poveda L."/>
            <person name="Shimizu-Inatsugi R."/>
            <person name="Baeten J."/>
            <person name="Francoijs K.J."/>
            <person name="Nataraja K.N."/>
            <person name="Reddy Y.A.N."/>
            <person name="Phadnis S."/>
            <person name="Ravikumar R.L."/>
            <person name="Schlapbach R."/>
            <person name="Sreeman S.M."/>
            <person name="Shimizu K.K."/>
        </authorList>
    </citation>
    <scope>NUCLEOTIDE SEQUENCE</scope>
</reference>
<gene>
    <name evidence="5" type="primary">gb22542</name>
    <name evidence="5" type="ORF">PR202_gb22542</name>
</gene>
<name>A0AAV5FGJ8_ELECO</name>
<evidence type="ECO:0000313" key="5">
    <source>
        <dbReference type="EMBL" id="GJN33912.1"/>
    </source>
</evidence>
<accession>A0AAV5FGJ8</accession>
<dbReference type="AlphaFoldDB" id="A0AAV5FGJ8"/>
<dbReference type="InterPro" id="IPR007650">
    <property type="entry name" value="Zf-FLZ_dom"/>
</dbReference>
<feature type="zinc finger region" description="FLZ-type" evidence="3">
    <location>
        <begin position="78"/>
        <end position="122"/>
    </location>
</feature>
<dbReference type="Proteomes" id="UP001054889">
    <property type="component" value="Unassembled WGS sequence"/>
</dbReference>
<evidence type="ECO:0000256" key="1">
    <source>
        <dbReference type="ARBA" id="ARBA00009374"/>
    </source>
</evidence>
<feature type="domain" description="FLZ-type" evidence="4">
    <location>
        <begin position="78"/>
        <end position="122"/>
    </location>
</feature>
<dbReference type="PANTHER" id="PTHR47847">
    <property type="entry name" value="FCS-LIKE ZINC FINGER 17"/>
    <property type="match status" value="1"/>
</dbReference>
<sequence>MLLRRQRSIFHLGEEGGAQHVQSVTERDAVVGLRILVAHNHQQRQNARTTPPSCSHSVLKKMVLPTSSAAARRHRACGFLRTCTRCRRELSPDKDVYMYRGDQGFCSEECRRQQILRDEARERDAVIKKRWQRVPMQHHHETRSAVRGAPRRLLAVA</sequence>
<keyword evidence="2" id="KW-0479">Metal-binding</keyword>
<dbReference type="InterPro" id="IPR044181">
    <property type="entry name" value="FLZ17/18"/>
</dbReference>
<keyword evidence="6" id="KW-1185">Reference proteome</keyword>
<evidence type="ECO:0000256" key="2">
    <source>
        <dbReference type="ARBA" id="ARBA00022723"/>
    </source>
</evidence>
<dbReference type="PANTHER" id="PTHR47847:SF2">
    <property type="entry name" value="FCS-LIKE ZINC FINGER 17-RELATED"/>
    <property type="match status" value="1"/>
</dbReference>
<dbReference type="PROSITE" id="PS51795">
    <property type="entry name" value="ZF_FLZ"/>
    <property type="match status" value="1"/>
</dbReference>
<dbReference type="Pfam" id="PF04570">
    <property type="entry name" value="zf-FLZ"/>
    <property type="match status" value="1"/>
</dbReference>
<comment type="similarity">
    <text evidence="1">Belongs to the FLZ family.</text>
</comment>
<evidence type="ECO:0000313" key="6">
    <source>
        <dbReference type="Proteomes" id="UP001054889"/>
    </source>
</evidence>
<reference evidence="5" key="2">
    <citation type="submission" date="2021-12" db="EMBL/GenBank/DDBJ databases">
        <title>Resequencing data analysis of finger millet.</title>
        <authorList>
            <person name="Hatakeyama M."/>
            <person name="Aluri S."/>
            <person name="Balachadran M.T."/>
            <person name="Sivarajan S.R."/>
            <person name="Poveda L."/>
            <person name="Shimizu-Inatsugi R."/>
            <person name="Schlapbach R."/>
            <person name="Sreeman S.M."/>
            <person name="Shimizu K.K."/>
        </authorList>
    </citation>
    <scope>NUCLEOTIDE SEQUENCE</scope>
</reference>
<evidence type="ECO:0000259" key="4">
    <source>
        <dbReference type="PROSITE" id="PS51795"/>
    </source>
</evidence>
<comment type="caution">
    <text evidence="5">The sequence shown here is derived from an EMBL/GenBank/DDBJ whole genome shotgun (WGS) entry which is preliminary data.</text>
</comment>
<organism evidence="5 6">
    <name type="scientific">Eleusine coracana subsp. coracana</name>
    <dbReference type="NCBI Taxonomy" id="191504"/>
    <lineage>
        <taxon>Eukaryota</taxon>
        <taxon>Viridiplantae</taxon>
        <taxon>Streptophyta</taxon>
        <taxon>Embryophyta</taxon>
        <taxon>Tracheophyta</taxon>
        <taxon>Spermatophyta</taxon>
        <taxon>Magnoliopsida</taxon>
        <taxon>Liliopsida</taxon>
        <taxon>Poales</taxon>
        <taxon>Poaceae</taxon>
        <taxon>PACMAD clade</taxon>
        <taxon>Chloridoideae</taxon>
        <taxon>Cynodonteae</taxon>
        <taxon>Eleusininae</taxon>
        <taxon>Eleusine</taxon>
    </lineage>
</organism>